<evidence type="ECO:0000313" key="5">
    <source>
        <dbReference type="Proteomes" id="UP001500728"/>
    </source>
</evidence>
<dbReference type="NCBIfam" id="NF033679">
    <property type="entry name" value="DNRLRE_dom"/>
    <property type="match status" value="1"/>
</dbReference>
<reference evidence="5" key="1">
    <citation type="journal article" date="2019" name="Int. J. Syst. Evol. Microbiol.">
        <title>The Global Catalogue of Microorganisms (GCM) 10K type strain sequencing project: providing services to taxonomists for standard genome sequencing and annotation.</title>
        <authorList>
            <consortium name="The Broad Institute Genomics Platform"/>
            <consortium name="The Broad Institute Genome Sequencing Center for Infectious Disease"/>
            <person name="Wu L."/>
            <person name="Ma J."/>
        </authorList>
    </citation>
    <scope>NUCLEOTIDE SEQUENCE [LARGE SCALE GENOMIC DNA]</scope>
    <source>
        <strain evidence="5">JCM 9381</strain>
    </source>
</reference>
<dbReference type="Proteomes" id="UP001500728">
    <property type="component" value="Unassembled WGS sequence"/>
</dbReference>
<dbReference type="Pfam" id="PF13517">
    <property type="entry name" value="FG-GAP_3"/>
    <property type="match status" value="1"/>
</dbReference>
<feature type="region of interest" description="Disordered" evidence="2">
    <location>
        <begin position="533"/>
        <end position="557"/>
    </location>
</feature>
<feature type="region of interest" description="Disordered" evidence="2">
    <location>
        <begin position="39"/>
        <end position="86"/>
    </location>
</feature>
<evidence type="ECO:0000313" key="4">
    <source>
        <dbReference type="EMBL" id="GAA3266862.1"/>
    </source>
</evidence>
<feature type="region of interest" description="Disordered" evidence="2">
    <location>
        <begin position="277"/>
        <end position="300"/>
    </location>
</feature>
<sequence>MPAPPRLLSPFVRTRTRLSLTLGLVLAALTAALLPWWLPDDTSTPRAEGTTDAKPAATGPRDETAASAEARSSRKPVLVDTATTATSQTWALPDGKLRTDMTAFPKRAKNAEGQWAPVNNRLRRTGGGLGVRPVNPPVPVRFSSGTPGGKDRADRSYTRLPMADGTGAGETVLAETVLDGHTVSYTWPGVLPEPVLDGPRALYPEVLPGVDLLLVAREEGGFAQLLIVKTREAAQNEALAKVSYGLRSETATFHYSDGSSHVSILDGAGREVGAVPTPFGWDSSGRDPEAEPGEAPRTSVATSADVLKLSGLSGIEPGARQDRMPMRLLGDGTGEARIDLGLGRTGLLTDADTRFPVFVDPTINPRWKAWTVAYKPYPNSSFWNGTNFSSGTSDARVGHEDDTNGTARSFWRMEFDSSLKGTTVSDAKFKVLNNHSWSCTKRQFQFWLTGAISSGTTWNKQPAWSSKVDELSFAHGYSSSCPDDYERFDVTAAAQKGANAGWSTITFGMRATSESDTQTWRKFRANSATLSVTHNRKPNEPTGGKSTPGGACKPGPGAGVTIGKTNITLSANAKDADGNLRELQFRFWKVGGTVPAAKIAKPNSSGTATVQIPVTFPLEDKATYSWDVRAVDTENAASSYYPPGSEPCRITIDATAPPQPEIESEDFPQATSDGLTWAKAPFGTSGKVTLASSGATRFRYTIEGLQWFEAPASSGRATITLAPAHAGPNWLLVHAYDATGNQSVRTDYAFYVPPRDEADKPWDTTGDGIPDLLIVDAAGKLMNCVGSEGGELYGCLGAAYTKDSRTGQTKLHPANHWFDPSTGKAALITHFADAFPGDGTTDLFAVTPDGRAWLYPGDGYGSFHVGERIAIRLPSNAPAPSTWTQIKAVGDITGDGHPDLVLRAGAEFWTLSGYTGGTFREATLMNSDAWARREIVNVADINGDKTPDLLWRNLDNGNMYVRHGRPGPTSGSVDLDSLKLAANALNGDVAYGTSWTDTNVPTALGIPDVSGDGIPDIWARLRTDGATRIYNPSRTNTGSPVKVVLSVDWNQVKAFG</sequence>
<dbReference type="EMBL" id="BAAAUW010000018">
    <property type="protein sequence ID" value="GAA3266862.1"/>
    <property type="molecule type" value="Genomic_DNA"/>
</dbReference>
<feature type="transmembrane region" description="Helical" evidence="3">
    <location>
        <begin position="20"/>
        <end position="38"/>
    </location>
</feature>
<keyword evidence="3" id="KW-0812">Transmembrane</keyword>
<gene>
    <name evidence="4" type="ORF">GCM10010469_38920</name>
</gene>
<dbReference type="InterPro" id="IPR028994">
    <property type="entry name" value="Integrin_alpha_N"/>
</dbReference>
<dbReference type="SUPFAM" id="SSF69318">
    <property type="entry name" value="Integrin alpha N-terminal domain"/>
    <property type="match status" value="1"/>
</dbReference>
<evidence type="ECO:0000256" key="1">
    <source>
        <dbReference type="ARBA" id="ARBA00022729"/>
    </source>
</evidence>
<dbReference type="InterPro" id="IPR013517">
    <property type="entry name" value="FG-GAP"/>
</dbReference>
<name>A0ABP6QZ89_9ACTN</name>
<keyword evidence="3" id="KW-1133">Transmembrane helix</keyword>
<dbReference type="Gene3D" id="2.130.10.130">
    <property type="entry name" value="Integrin alpha, N-terminal"/>
    <property type="match status" value="1"/>
</dbReference>
<dbReference type="PANTHER" id="PTHR46580">
    <property type="entry name" value="SENSOR KINASE-RELATED"/>
    <property type="match status" value="1"/>
</dbReference>
<evidence type="ECO:0000256" key="2">
    <source>
        <dbReference type="SAM" id="MobiDB-lite"/>
    </source>
</evidence>
<accession>A0ABP6QZ89</accession>
<keyword evidence="3" id="KW-0472">Membrane</keyword>
<keyword evidence="1" id="KW-0732">Signal</keyword>
<feature type="region of interest" description="Disordered" evidence="2">
    <location>
        <begin position="126"/>
        <end position="156"/>
    </location>
</feature>
<protein>
    <submittedName>
        <fullName evidence="4">VCBS repeat-containing protein</fullName>
    </submittedName>
</protein>
<organism evidence="4 5">
    <name type="scientific">Streptomyces labedae</name>
    <dbReference type="NCBI Taxonomy" id="285569"/>
    <lineage>
        <taxon>Bacteria</taxon>
        <taxon>Bacillati</taxon>
        <taxon>Actinomycetota</taxon>
        <taxon>Actinomycetes</taxon>
        <taxon>Kitasatosporales</taxon>
        <taxon>Streptomycetaceae</taxon>
        <taxon>Streptomyces</taxon>
    </lineage>
</organism>
<keyword evidence="5" id="KW-1185">Reference proteome</keyword>
<evidence type="ECO:0000256" key="3">
    <source>
        <dbReference type="SAM" id="Phobius"/>
    </source>
</evidence>
<comment type="caution">
    <text evidence="4">The sequence shown here is derived from an EMBL/GenBank/DDBJ whole genome shotgun (WGS) entry which is preliminary data.</text>
</comment>
<proteinExistence type="predicted"/>